<evidence type="ECO:0000313" key="3">
    <source>
        <dbReference type="Proteomes" id="UP000298390"/>
    </source>
</evidence>
<dbReference type="STRING" id="34475.A0A4Y9YQ75"/>
<protein>
    <submittedName>
        <fullName evidence="2">Uncharacterized protein</fullName>
    </submittedName>
</protein>
<proteinExistence type="predicted"/>
<reference evidence="2 3" key="1">
    <citation type="submission" date="2019-01" db="EMBL/GenBank/DDBJ databases">
        <title>Genome sequencing of the rare red list fungi Fomitopsis rosea.</title>
        <authorList>
            <person name="Buettner E."/>
            <person name="Kellner H."/>
        </authorList>
    </citation>
    <scope>NUCLEOTIDE SEQUENCE [LARGE SCALE GENOMIC DNA]</scope>
    <source>
        <strain evidence="2 3">DSM 105464</strain>
    </source>
</reference>
<organism evidence="2 3">
    <name type="scientific">Rhodofomes roseus</name>
    <dbReference type="NCBI Taxonomy" id="34475"/>
    <lineage>
        <taxon>Eukaryota</taxon>
        <taxon>Fungi</taxon>
        <taxon>Dikarya</taxon>
        <taxon>Basidiomycota</taxon>
        <taxon>Agaricomycotina</taxon>
        <taxon>Agaricomycetes</taxon>
        <taxon>Polyporales</taxon>
        <taxon>Rhodofomes</taxon>
    </lineage>
</organism>
<gene>
    <name evidence="2" type="ORF">EVJ58_g3112</name>
</gene>
<dbReference type="AlphaFoldDB" id="A0A4Y9YQ75"/>
<comment type="caution">
    <text evidence="2">The sequence shown here is derived from an EMBL/GenBank/DDBJ whole genome shotgun (WGS) entry which is preliminary data.</text>
</comment>
<accession>A0A4Y9YQ75</accession>
<dbReference type="EMBL" id="SEKV01000122">
    <property type="protein sequence ID" value="TFY63691.1"/>
    <property type="molecule type" value="Genomic_DNA"/>
</dbReference>
<dbReference type="Proteomes" id="UP000298390">
    <property type="component" value="Unassembled WGS sequence"/>
</dbReference>
<evidence type="ECO:0000313" key="2">
    <source>
        <dbReference type="EMBL" id="TFY63691.1"/>
    </source>
</evidence>
<sequence>MTRKNVRLPIEIVMNILETAYDDHEPRSNANLYTNCALVCKDWSVIAQKLLFHHVCLHSQTAYIAFQDAVDRSTLRGPSHALSLSVRIFCAWGIALYGKPGPGDDLVGEPSVDRLKRSAPSFDERTLAILRKGPRITSLQFSNWSDNSSSLAQLLDIWPSLKSLLISGTPPQLPSTSPAPSTCALEELRMNFQSTPSIDFMKWLLHNSQESLRMLELERDPLARTTRVPAPRARADAGVPRAADVWRT</sequence>
<feature type="region of interest" description="Disordered" evidence="1">
    <location>
        <begin position="229"/>
        <end position="248"/>
    </location>
</feature>
<name>A0A4Y9YQ75_9APHY</name>
<evidence type="ECO:0000256" key="1">
    <source>
        <dbReference type="SAM" id="MobiDB-lite"/>
    </source>
</evidence>